<protein>
    <recommendedName>
        <fullName evidence="4">Secreted protein</fullName>
    </recommendedName>
</protein>
<evidence type="ECO:0000313" key="3">
    <source>
        <dbReference type="Proteomes" id="UP001286313"/>
    </source>
</evidence>
<evidence type="ECO:0008006" key="4">
    <source>
        <dbReference type="Google" id="ProtNLM"/>
    </source>
</evidence>
<accession>A0AAE1FCE9</accession>
<dbReference type="EMBL" id="JAWQEG010002561">
    <property type="protein sequence ID" value="KAK3871141.1"/>
    <property type="molecule type" value="Genomic_DNA"/>
</dbReference>
<name>A0AAE1FCE9_PETCI</name>
<evidence type="ECO:0000256" key="1">
    <source>
        <dbReference type="SAM" id="SignalP"/>
    </source>
</evidence>
<keyword evidence="1" id="KW-0732">Signal</keyword>
<feature type="signal peptide" evidence="1">
    <location>
        <begin position="1"/>
        <end position="24"/>
    </location>
</feature>
<dbReference type="Proteomes" id="UP001286313">
    <property type="component" value="Unassembled WGS sequence"/>
</dbReference>
<organism evidence="2 3">
    <name type="scientific">Petrolisthes cinctipes</name>
    <name type="common">Flat porcelain crab</name>
    <dbReference type="NCBI Taxonomy" id="88211"/>
    <lineage>
        <taxon>Eukaryota</taxon>
        <taxon>Metazoa</taxon>
        <taxon>Ecdysozoa</taxon>
        <taxon>Arthropoda</taxon>
        <taxon>Crustacea</taxon>
        <taxon>Multicrustacea</taxon>
        <taxon>Malacostraca</taxon>
        <taxon>Eumalacostraca</taxon>
        <taxon>Eucarida</taxon>
        <taxon>Decapoda</taxon>
        <taxon>Pleocyemata</taxon>
        <taxon>Anomura</taxon>
        <taxon>Galatheoidea</taxon>
        <taxon>Porcellanidae</taxon>
        <taxon>Petrolisthes</taxon>
    </lineage>
</organism>
<comment type="caution">
    <text evidence="2">The sequence shown here is derived from an EMBL/GenBank/DDBJ whole genome shotgun (WGS) entry which is preliminary data.</text>
</comment>
<reference evidence="2" key="1">
    <citation type="submission" date="2023-10" db="EMBL/GenBank/DDBJ databases">
        <title>Genome assemblies of two species of porcelain crab, Petrolisthes cinctipes and Petrolisthes manimaculis (Anomura: Porcellanidae).</title>
        <authorList>
            <person name="Angst P."/>
        </authorList>
    </citation>
    <scope>NUCLEOTIDE SEQUENCE</scope>
    <source>
        <strain evidence="2">PB745_01</strain>
        <tissue evidence="2">Gill</tissue>
    </source>
</reference>
<feature type="chain" id="PRO_5042015948" description="Secreted protein" evidence="1">
    <location>
        <begin position="25"/>
        <end position="92"/>
    </location>
</feature>
<gene>
    <name evidence="2" type="ORF">Pcinc_023703</name>
</gene>
<proteinExistence type="predicted"/>
<keyword evidence="3" id="KW-1185">Reference proteome</keyword>
<dbReference type="AlphaFoldDB" id="A0AAE1FCE9"/>
<sequence length="92" mass="10543">MCFFSQFLSHMCLIIAVLFMEESSVPPDHPLLRNKRALRLNVPCVSNGEFYRNPNANPEKLWSLGECSKYYLCLAVLCLNMYSSSYIVLTNS</sequence>
<evidence type="ECO:0000313" key="2">
    <source>
        <dbReference type="EMBL" id="KAK3871141.1"/>
    </source>
</evidence>